<sequence length="108" mass="11492">MGLCLVPFGGLVGCIKTFLGVSTAVSCCVFTLGSGLQMAFSDEAEDSGLWDERSQHGILWSYDDEPEVLVMQHGSLPAAFGSWPRSWLFTSPGSSVDAKVGGSMSIRQ</sequence>
<keyword evidence="2" id="KW-1185">Reference proteome</keyword>
<accession>W7N336</accession>
<dbReference type="OrthoDB" id="4965511at2759"/>
<evidence type="ECO:0000313" key="2">
    <source>
        <dbReference type="Proteomes" id="UP000009096"/>
    </source>
</evidence>
<dbReference type="GeneID" id="30067832"/>
<proteinExistence type="predicted"/>
<dbReference type="AlphaFoldDB" id="W7N336"/>
<dbReference type="KEGG" id="fvr:FVEG_10231"/>
<dbReference type="HOGENOM" id="CLU_2197207_0_0_1"/>
<organism evidence="1 2">
    <name type="scientific">Gibberella moniliformis (strain M3125 / FGSC 7600)</name>
    <name type="common">Maize ear and stalk rot fungus</name>
    <name type="synonym">Fusarium verticillioides</name>
    <dbReference type="NCBI Taxonomy" id="334819"/>
    <lineage>
        <taxon>Eukaryota</taxon>
        <taxon>Fungi</taxon>
        <taxon>Dikarya</taxon>
        <taxon>Ascomycota</taxon>
        <taxon>Pezizomycotina</taxon>
        <taxon>Sordariomycetes</taxon>
        <taxon>Hypocreomycetidae</taxon>
        <taxon>Hypocreales</taxon>
        <taxon>Nectriaceae</taxon>
        <taxon>Fusarium</taxon>
        <taxon>Fusarium fujikuroi species complex</taxon>
    </lineage>
</organism>
<dbReference type="Proteomes" id="UP000009096">
    <property type="component" value="Chromosome 9"/>
</dbReference>
<protein>
    <submittedName>
        <fullName evidence="1">Uncharacterized protein</fullName>
    </submittedName>
</protein>
<name>W7N336_GIBM7</name>
<dbReference type="EMBL" id="DS022255">
    <property type="protein sequence ID" value="EWG51152.1"/>
    <property type="molecule type" value="Genomic_DNA"/>
</dbReference>
<dbReference type="OMA" id="LWSYDDE"/>
<reference evidence="1 2" key="1">
    <citation type="journal article" date="2010" name="Nature">
        <title>Comparative genomics reveals mobile pathogenicity chromosomes in Fusarium.</title>
        <authorList>
            <person name="Ma L.J."/>
            <person name="van der Does H.C."/>
            <person name="Borkovich K.A."/>
            <person name="Coleman J.J."/>
            <person name="Daboussi M.J."/>
            <person name="Di Pietro A."/>
            <person name="Dufresne M."/>
            <person name="Freitag M."/>
            <person name="Grabherr M."/>
            <person name="Henrissat B."/>
            <person name="Houterman P.M."/>
            <person name="Kang S."/>
            <person name="Shim W.B."/>
            <person name="Woloshuk C."/>
            <person name="Xie X."/>
            <person name="Xu J.R."/>
            <person name="Antoniw J."/>
            <person name="Baker S.E."/>
            <person name="Bluhm B.H."/>
            <person name="Breakspear A."/>
            <person name="Brown D.W."/>
            <person name="Butchko R.A."/>
            <person name="Chapman S."/>
            <person name="Coulson R."/>
            <person name="Coutinho P.M."/>
            <person name="Danchin E.G."/>
            <person name="Diener A."/>
            <person name="Gale L.R."/>
            <person name="Gardiner D.M."/>
            <person name="Goff S."/>
            <person name="Hammond-Kosack K.E."/>
            <person name="Hilburn K."/>
            <person name="Hua-Van A."/>
            <person name="Jonkers W."/>
            <person name="Kazan K."/>
            <person name="Kodira C.D."/>
            <person name="Koehrsen M."/>
            <person name="Kumar L."/>
            <person name="Lee Y.H."/>
            <person name="Li L."/>
            <person name="Manners J.M."/>
            <person name="Miranda-Saavedra D."/>
            <person name="Mukherjee M."/>
            <person name="Park G."/>
            <person name="Park J."/>
            <person name="Park S.Y."/>
            <person name="Proctor R.H."/>
            <person name="Regev A."/>
            <person name="Ruiz-Roldan M.C."/>
            <person name="Sain D."/>
            <person name="Sakthikumar S."/>
            <person name="Sykes S."/>
            <person name="Schwartz D.C."/>
            <person name="Turgeon B.G."/>
            <person name="Wapinski I."/>
            <person name="Yoder O."/>
            <person name="Young S."/>
            <person name="Zeng Q."/>
            <person name="Zhou S."/>
            <person name="Galagan J."/>
            <person name="Cuomo C.A."/>
            <person name="Kistler H.C."/>
            <person name="Rep M."/>
        </authorList>
    </citation>
    <scope>NUCLEOTIDE SEQUENCE [LARGE SCALE GENOMIC DNA]</scope>
    <source>
        <strain evidence="2">M3125 / FGSC 7600</strain>
    </source>
</reference>
<dbReference type="VEuPathDB" id="FungiDB:FVEG_10231"/>
<evidence type="ECO:0000313" key="1">
    <source>
        <dbReference type="EMBL" id="EWG51152.1"/>
    </source>
</evidence>
<dbReference type="EMBL" id="CM000586">
    <property type="protein sequence ID" value="EWG51152.1"/>
    <property type="molecule type" value="Genomic_DNA"/>
</dbReference>
<gene>
    <name evidence="1" type="ORF">FVEG_10231</name>
</gene>
<dbReference type="RefSeq" id="XP_018757343.1">
    <property type="nucleotide sequence ID" value="XM_018899295.1"/>
</dbReference>